<proteinExistence type="predicted"/>
<feature type="compositionally biased region" description="Pro residues" evidence="5">
    <location>
        <begin position="132"/>
        <end position="148"/>
    </location>
</feature>
<dbReference type="EMBL" id="AZNF01000005">
    <property type="protein sequence ID" value="KID66351.1"/>
    <property type="molecule type" value="Genomic_DNA"/>
</dbReference>
<name>A0A0B4FKJ4_METAF</name>
<keyword evidence="3" id="KW-0862">Zinc</keyword>
<dbReference type="InterPro" id="IPR013083">
    <property type="entry name" value="Znf_RING/FYVE/PHD"/>
</dbReference>
<feature type="compositionally biased region" description="Polar residues" evidence="5">
    <location>
        <begin position="1"/>
        <end position="10"/>
    </location>
</feature>
<protein>
    <submittedName>
        <fullName evidence="7">MIZ zinc finger protein</fullName>
    </submittedName>
</protein>
<sequence>MSISTPSNGKNAPPCDNDAESRRIGAANKTSLAFIGGHQPTWMLSSSASSLPTKSPTGIRKKKHFSKPVPPRLSLDKIINATVSVQQGQTTQDSQPSLEVVETGCTDSLPSLAEKSPERILSGQSNVEHAPSPSPSPSPPPPPSPAPKPGNSDLTTKESPRVELIGPFPSPVTKPMNSSTVTIETPQVVSRGPFPSPPPTLPMESRNPQIEEVAGQATMQDACASDGNVASNTATPRPHHRLSLPYRNSVSSHAPATCQVSPPLPQQDGSWQQPAQQLPQQITVGGFVYQLMKPAPVANTNNSNNPSLHTNAPASVACSTSPYRHPPDTQAQPAMSISPDTLSSWRRRLVEFINHPKGPNHDATFLEAWRCSALLDACQFNDVFFLVLHQFYCLWSTNSGFLCSILPTSCHPHLDPSFELLATVLKPNTDIRQHHLSWFAYYPYSLVQPAHTHPSFNETSIQVVRFLVSFVLNWSKWLTSVRNRRYPIMVQELKEGLLCHSLGAQILLFTYSWRLLGTGNQLIAEEFGSVFQADRENERLADMHPGSHRVHETRKVIRHSYITVTNHMISQSNMTTSHGYLVLTTGEVAAARFTAAQTQSNSVASVNQSYNTTVSPVTSSAFAACLSPHDASSPGTPFVQGQSPNAPWQTQFPTPNVIPQTRAVAAAAPVGQHPREAGLVPGQTPIPGQQRFVQSARNRTNHRHLSHPGSLVGRPTSQIVKNRHSSHERTAQKKLVANTHAGMARGQSATAGGGFSTAPPREADCPQSQYGWTSVQSSLHLARSRSPRRVSAEGYGTRFYQYLDRFAVKPTALFHQNGAIQTFDFAVTSTEFAERSQLLHFEEAKVHRYQQGSLRYRLRLSGQLPEDTTTCIADWASSPCVWPQEVYIKFNDEAVFPLRPQHFHQNLPIELTDMIRQGFNTVKISLPENPENYKDTSVYYLAVEIIKTMDHESTFAMVMELEAFSVEQTEKEIEKRLRPDDSDDVIVQDDSLCISLIDPFSASMVKSPVRGLRCKHIECFDLEIWLQTRRGKPSPSKSEPARADEWKCPICGEYAGPLGLRIDAYFVRLRKALIDAGKWQTKSIKVTQDGNWTAIEEPQDGEDGENGGSVQKSAQKRAEPAIIEILDDD</sequence>
<keyword evidence="1" id="KW-0479">Metal-binding</keyword>
<reference evidence="7 8" key="1">
    <citation type="journal article" date="2014" name="Proc. Natl. Acad. Sci. U.S.A.">
        <title>Trajectory and genomic determinants of fungal-pathogen speciation and host adaptation.</title>
        <authorList>
            <person name="Hu X."/>
            <person name="Xiao G."/>
            <person name="Zheng P."/>
            <person name="Shang Y."/>
            <person name="Su Y."/>
            <person name="Zhang X."/>
            <person name="Liu X."/>
            <person name="Zhan S."/>
            <person name="St Leger R.J."/>
            <person name="Wang C."/>
        </authorList>
    </citation>
    <scope>NUCLEOTIDE SEQUENCE [LARGE SCALE GENOMIC DNA]</scope>
    <source>
        <strain evidence="7 8">ARSEF 549</strain>
    </source>
</reference>
<feature type="region of interest" description="Disordered" evidence="5">
    <location>
        <begin position="315"/>
        <end position="336"/>
    </location>
</feature>
<dbReference type="InterPro" id="IPR004181">
    <property type="entry name" value="Znf_MIZ"/>
</dbReference>
<evidence type="ECO:0000256" key="5">
    <source>
        <dbReference type="SAM" id="MobiDB-lite"/>
    </source>
</evidence>
<feature type="region of interest" description="Disordered" evidence="5">
    <location>
        <begin position="1090"/>
        <end position="1129"/>
    </location>
</feature>
<feature type="region of interest" description="Disordered" evidence="5">
    <location>
        <begin position="108"/>
        <end position="157"/>
    </location>
</feature>
<gene>
    <name evidence="7" type="ORF">MAN_04632</name>
</gene>
<feature type="compositionally biased region" description="Polar residues" evidence="5">
    <location>
        <begin position="249"/>
        <end position="260"/>
    </location>
</feature>
<dbReference type="Proteomes" id="UP000031186">
    <property type="component" value="Unassembled WGS sequence"/>
</dbReference>
<dbReference type="CDD" id="cd16650">
    <property type="entry name" value="SP-RING_PIAS-like"/>
    <property type="match status" value="1"/>
</dbReference>
<dbReference type="PANTHER" id="PTHR10782:SF4">
    <property type="entry name" value="TONALLI, ISOFORM E"/>
    <property type="match status" value="1"/>
</dbReference>
<feature type="region of interest" description="Disordered" evidence="5">
    <location>
        <begin position="42"/>
        <end position="74"/>
    </location>
</feature>
<feature type="non-terminal residue" evidence="7">
    <location>
        <position position="1"/>
    </location>
</feature>
<dbReference type="HOGENOM" id="CLU_282007_0_0_1"/>
<dbReference type="GO" id="GO:0000785">
    <property type="term" value="C:chromatin"/>
    <property type="evidence" value="ECO:0007669"/>
    <property type="project" value="TreeGrafter"/>
</dbReference>
<comment type="caution">
    <text evidence="7">The sequence shown here is derived from an EMBL/GenBank/DDBJ whole genome shotgun (WGS) entry which is preliminary data.</text>
</comment>
<dbReference type="Pfam" id="PF02891">
    <property type="entry name" value="zf-MIZ"/>
    <property type="match status" value="1"/>
</dbReference>
<feature type="region of interest" description="Disordered" evidence="5">
    <location>
        <begin position="745"/>
        <end position="769"/>
    </location>
</feature>
<accession>A0A0B4FKJ4</accession>
<dbReference type="AlphaFoldDB" id="A0A0B4FKJ4"/>
<dbReference type="PROSITE" id="PS51044">
    <property type="entry name" value="ZF_SP_RING"/>
    <property type="match status" value="1"/>
</dbReference>
<evidence type="ECO:0000259" key="6">
    <source>
        <dbReference type="PROSITE" id="PS51044"/>
    </source>
</evidence>
<dbReference type="GO" id="GO:0016925">
    <property type="term" value="P:protein sumoylation"/>
    <property type="evidence" value="ECO:0007669"/>
    <property type="project" value="TreeGrafter"/>
</dbReference>
<dbReference type="Gene3D" id="3.30.40.10">
    <property type="entry name" value="Zinc/RING finger domain, C3HC4 (zinc finger)"/>
    <property type="match status" value="1"/>
</dbReference>
<feature type="region of interest" description="Disordered" evidence="5">
    <location>
        <begin position="1"/>
        <end position="24"/>
    </location>
</feature>
<keyword evidence="2 4" id="KW-0863">Zinc-finger</keyword>
<dbReference type="OrthoDB" id="4940542at2759"/>
<feature type="compositionally biased region" description="Low complexity" evidence="5">
    <location>
        <begin position="44"/>
        <end position="57"/>
    </location>
</feature>
<evidence type="ECO:0000313" key="7">
    <source>
        <dbReference type="EMBL" id="KID66351.1"/>
    </source>
</evidence>
<organism evidence="7 8">
    <name type="scientific">Metarhizium anisopliae (strain ARSEF 549)</name>
    <dbReference type="NCBI Taxonomy" id="3151832"/>
    <lineage>
        <taxon>Eukaryota</taxon>
        <taxon>Fungi</taxon>
        <taxon>Dikarya</taxon>
        <taxon>Ascomycota</taxon>
        <taxon>Pezizomycotina</taxon>
        <taxon>Sordariomycetes</taxon>
        <taxon>Hypocreomycetidae</taxon>
        <taxon>Hypocreales</taxon>
        <taxon>Clavicipitaceae</taxon>
        <taxon>Metarhizium</taxon>
    </lineage>
</organism>
<feature type="region of interest" description="Disordered" evidence="5">
    <location>
        <begin position="249"/>
        <end position="276"/>
    </location>
</feature>
<evidence type="ECO:0000256" key="2">
    <source>
        <dbReference type="ARBA" id="ARBA00022771"/>
    </source>
</evidence>
<evidence type="ECO:0000256" key="1">
    <source>
        <dbReference type="ARBA" id="ARBA00022723"/>
    </source>
</evidence>
<keyword evidence="8" id="KW-1185">Reference proteome</keyword>
<evidence type="ECO:0000256" key="4">
    <source>
        <dbReference type="PROSITE-ProRule" id="PRU00452"/>
    </source>
</evidence>
<dbReference type="PANTHER" id="PTHR10782">
    <property type="entry name" value="ZINC FINGER MIZ DOMAIN-CONTAINING PROTEIN"/>
    <property type="match status" value="1"/>
</dbReference>
<dbReference type="GO" id="GO:0008270">
    <property type="term" value="F:zinc ion binding"/>
    <property type="evidence" value="ECO:0007669"/>
    <property type="project" value="UniProtKB-KW"/>
</dbReference>
<evidence type="ECO:0000256" key="3">
    <source>
        <dbReference type="ARBA" id="ARBA00022833"/>
    </source>
</evidence>
<dbReference type="GO" id="GO:0061665">
    <property type="term" value="F:SUMO ligase activity"/>
    <property type="evidence" value="ECO:0007669"/>
    <property type="project" value="TreeGrafter"/>
</dbReference>
<dbReference type="VEuPathDB" id="FungiDB:MAN_04632"/>
<feature type="domain" description="SP-RING-type" evidence="6">
    <location>
        <begin position="980"/>
        <end position="1075"/>
    </location>
</feature>
<evidence type="ECO:0000313" key="8">
    <source>
        <dbReference type="Proteomes" id="UP000031186"/>
    </source>
</evidence>